<keyword evidence="2" id="KW-1185">Reference proteome</keyword>
<comment type="caution">
    <text evidence="1">The sequence shown here is derived from an EMBL/GenBank/DDBJ whole genome shotgun (WGS) entry which is preliminary data.</text>
</comment>
<dbReference type="STRING" id="299467.A0A443RXD3"/>
<protein>
    <submittedName>
        <fullName evidence="1">GPI transamidase component PIG-T-like protein</fullName>
    </submittedName>
</protein>
<dbReference type="OrthoDB" id="331263at2759"/>
<feature type="non-terminal residue" evidence="1">
    <location>
        <position position="385"/>
    </location>
</feature>
<sequence>NHFNFFPLSLGKFIASAKIQEIHFSLTKGFWRNNIWGYAVRDAPSGAELSVLFQRLQDNPSKAWREVTSTLSGHFCASLNFIDKAATVQPVYSFRPEGVTFNGSVDNNLLFYAALPHEAVCTENLTPWKKMLPCFDKAGLSSLLNAKHLFNSHYFSLALDFKPICETQSCKRTQMQLTQSVSVVFNPTVVFDGKKSWSLIKLFGTPLKQSCDLASESSVLVDITRNDSSNPHAFTSQPTDEITETFGDEKRKFAVFDVKKLLSENKDKQDNKLNIVSLYKKPHTYWVTVTPPVHASRYITGYGVSEGGISCHIYNKLSQNVSIIYMDVIPWYLRIYIHTLKITVSRDLQTTGRSKKVEPDAFYYKPALDRTQPHHIEIGLTLLPN</sequence>
<dbReference type="Proteomes" id="UP000288716">
    <property type="component" value="Unassembled WGS sequence"/>
</dbReference>
<evidence type="ECO:0000313" key="2">
    <source>
        <dbReference type="Proteomes" id="UP000288716"/>
    </source>
</evidence>
<dbReference type="Pfam" id="PF04113">
    <property type="entry name" value="Gpi16"/>
    <property type="match status" value="2"/>
</dbReference>
<name>A0A443RXD3_9ACAR</name>
<proteinExistence type="predicted"/>
<dbReference type="EMBL" id="NCKV01021684">
    <property type="protein sequence ID" value="RWS19910.1"/>
    <property type="molecule type" value="Genomic_DNA"/>
</dbReference>
<feature type="non-terminal residue" evidence="1">
    <location>
        <position position="1"/>
    </location>
</feature>
<evidence type="ECO:0000313" key="1">
    <source>
        <dbReference type="EMBL" id="RWS19910.1"/>
    </source>
</evidence>
<dbReference type="VEuPathDB" id="VectorBase:LDEU012130"/>
<gene>
    <name evidence="1" type="ORF">B4U80_11239</name>
</gene>
<accession>A0A443RXD3</accession>
<dbReference type="GO" id="GO:0042765">
    <property type="term" value="C:GPI-anchor transamidase complex"/>
    <property type="evidence" value="ECO:0007669"/>
    <property type="project" value="InterPro"/>
</dbReference>
<dbReference type="PANTHER" id="PTHR12959:SF11">
    <property type="entry name" value="GPI TRANSAMIDASE COMPONENT PIG-T"/>
    <property type="match status" value="1"/>
</dbReference>
<dbReference type="GO" id="GO:0016255">
    <property type="term" value="P:attachment of GPI anchor to protein"/>
    <property type="evidence" value="ECO:0007669"/>
    <property type="project" value="InterPro"/>
</dbReference>
<dbReference type="InterPro" id="IPR007245">
    <property type="entry name" value="PIG-T"/>
</dbReference>
<dbReference type="AlphaFoldDB" id="A0A443RXD3"/>
<reference evidence="1 2" key="1">
    <citation type="journal article" date="2018" name="Gigascience">
        <title>Genomes of trombidid mites reveal novel predicted allergens and laterally-transferred genes associated with secondary metabolism.</title>
        <authorList>
            <person name="Dong X."/>
            <person name="Chaisiri K."/>
            <person name="Xia D."/>
            <person name="Armstrong S.D."/>
            <person name="Fang Y."/>
            <person name="Donnelly M.J."/>
            <person name="Kadowaki T."/>
            <person name="McGarry J.W."/>
            <person name="Darby A.C."/>
            <person name="Makepeace B.L."/>
        </authorList>
    </citation>
    <scope>NUCLEOTIDE SEQUENCE [LARGE SCALE GENOMIC DNA]</scope>
    <source>
        <strain evidence="1">UoL-UT</strain>
    </source>
</reference>
<organism evidence="1 2">
    <name type="scientific">Leptotrombidium deliense</name>
    <dbReference type="NCBI Taxonomy" id="299467"/>
    <lineage>
        <taxon>Eukaryota</taxon>
        <taxon>Metazoa</taxon>
        <taxon>Ecdysozoa</taxon>
        <taxon>Arthropoda</taxon>
        <taxon>Chelicerata</taxon>
        <taxon>Arachnida</taxon>
        <taxon>Acari</taxon>
        <taxon>Acariformes</taxon>
        <taxon>Trombidiformes</taxon>
        <taxon>Prostigmata</taxon>
        <taxon>Anystina</taxon>
        <taxon>Parasitengona</taxon>
        <taxon>Trombiculoidea</taxon>
        <taxon>Trombiculidae</taxon>
        <taxon>Leptotrombidium</taxon>
    </lineage>
</organism>
<dbReference type="PANTHER" id="PTHR12959">
    <property type="entry name" value="GPI TRANSAMIDASE COMPONENT PIG-T-RELATED"/>
    <property type="match status" value="1"/>
</dbReference>